<comment type="caution">
    <text evidence="2">The sequence shown here is derived from an EMBL/GenBank/DDBJ whole genome shotgun (WGS) entry which is preliminary data.</text>
</comment>
<keyword evidence="3" id="KW-1185">Reference proteome</keyword>
<dbReference type="AlphaFoldDB" id="A0A3E0AF52"/>
<keyword evidence="1" id="KW-0812">Transmembrane</keyword>
<keyword evidence="1" id="KW-1133">Transmembrane helix</keyword>
<feature type="transmembrane region" description="Helical" evidence="1">
    <location>
        <begin position="9"/>
        <end position="27"/>
    </location>
</feature>
<proteinExistence type="predicted"/>
<organism evidence="2 3">
    <name type="scientific">Pelolinea submarina</name>
    <dbReference type="NCBI Taxonomy" id="913107"/>
    <lineage>
        <taxon>Bacteria</taxon>
        <taxon>Bacillati</taxon>
        <taxon>Chloroflexota</taxon>
        <taxon>Anaerolineae</taxon>
        <taxon>Anaerolineales</taxon>
        <taxon>Anaerolineaceae</taxon>
        <taxon>Pelolinea</taxon>
    </lineage>
</organism>
<accession>A0A3E0AF52</accession>
<protein>
    <submittedName>
        <fullName evidence="2">Uncharacterized protein</fullName>
    </submittedName>
</protein>
<name>A0A3E0AF52_9CHLR</name>
<evidence type="ECO:0000256" key="1">
    <source>
        <dbReference type="SAM" id="Phobius"/>
    </source>
</evidence>
<gene>
    <name evidence="2" type="ORF">DFR64_0167</name>
</gene>
<evidence type="ECO:0000313" key="3">
    <source>
        <dbReference type="Proteomes" id="UP000256388"/>
    </source>
</evidence>
<keyword evidence="1" id="KW-0472">Membrane</keyword>
<evidence type="ECO:0000313" key="2">
    <source>
        <dbReference type="EMBL" id="REG10312.1"/>
    </source>
</evidence>
<sequence length="30" mass="3441">MRQRYSKYFVYLIVLSAVALSLAFAFLKAA</sequence>
<dbReference type="EMBL" id="QUMS01000001">
    <property type="protein sequence ID" value="REG10312.1"/>
    <property type="molecule type" value="Genomic_DNA"/>
</dbReference>
<dbReference type="Proteomes" id="UP000256388">
    <property type="component" value="Unassembled WGS sequence"/>
</dbReference>
<reference evidence="2 3" key="1">
    <citation type="submission" date="2018-08" db="EMBL/GenBank/DDBJ databases">
        <title>Genomic Encyclopedia of Type Strains, Phase IV (KMG-IV): sequencing the most valuable type-strain genomes for metagenomic binning, comparative biology and taxonomic classification.</title>
        <authorList>
            <person name="Goeker M."/>
        </authorList>
    </citation>
    <scope>NUCLEOTIDE SEQUENCE [LARGE SCALE GENOMIC DNA]</scope>
    <source>
        <strain evidence="2 3">DSM 23923</strain>
    </source>
</reference>